<dbReference type="OrthoDB" id="5824332at2759"/>
<organism evidence="3">
    <name type="scientific">Gongylonema pulchrum</name>
    <dbReference type="NCBI Taxonomy" id="637853"/>
    <lineage>
        <taxon>Eukaryota</taxon>
        <taxon>Metazoa</taxon>
        <taxon>Ecdysozoa</taxon>
        <taxon>Nematoda</taxon>
        <taxon>Chromadorea</taxon>
        <taxon>Rhabditida</taxon>
        <taxon>Spirurina</taxon>
        <taxon>Spiruromorpha</taxon>
        <taxon>Spiruroidea</taxon>
        <taxon>Gongylonematidae</taxon>
        <taxon>Gongylonema</taxon>
    </lineage>
</organism>
<dbReference type="WBParaSite" id="GPUH_0002493401-mRNA-1">
    <property type="protein sequence ID" value="GPUH_0002493401-mRNA-1"/>
    <property type="gene ID" value="GPUH_0002493401"/>
</dbReference>
<protein>
    <submittedName>
        <fullName evidence="3">TIR domain-containing protein</fullName>
    </submittedName>
</protein>
<dbReference type="AlphaFoldDB" id="A0A183EVB3"/>
<name>A0A183EVB3_9BILA</name>
<accession>A0A183EVB3</accession>
<dbReference type="EMBL" id="UYRT01102975">
    <property type="protein sequence ID" value="VDN43493.1"/>
    <property type="molecule type" value="Genomic_DNA"/>
</dbReference>
<evidence type="ECO:0000313" key="3">
    <source>
        <dbReference type="WBParaSite" id="GPUH_0002493401-mRNA-1"/>
    </source>
</evidence>
<evidence type="ECO:0000313" key="2">
    <source>
        <dbReference type="Proteomes" id="UP000271098"/>
    </source>
</evidence>
<gene>
    <name evidence="1" type="ORF">GPUH_LOCUS24906</name>
</gene>
<evidence type="ECO:0000313" key="1">
    <source>
        <dbReference type="EMBL" id="VDN43493.1"/>
    </source>
</evidence>
<reference evidence="3" key="1">
    <citation type="submission" date="2016-06" db="UniProtKB">
        <authorList>
            <consortium name="WormBaseParasite"/>
        </authorList>
    </citation>
    <scope>IDENTIFICATION</scope>
</reference>
<sequence length="142" mass="16259">MANGFLSKEKFFVCLPFDQGGTGESQGTLKKFDKISESDFSWTIGLCSSGLFGTCFWRVEIQILRNLNVLVLNASRDVSRPDEIAKRLKRVRKVYRLPQHYDISTLVTSSYDWAITIEVSRRVDKRGAGNRARRPLHRCETV</sequence>
<dbReference type="Proteomes" id="UP000271098">
    <property type="component" value="Unassembled WGS sequence"/>
</dbReference>
<reference evidence="1 2" key="2">
    <citation type="submission" date="2018-11" db="EMBL/GenBank/DDBJ databases">
        <authorList>
            <consortium name="Pathogen Informatics"/>
        </authorList>
    </citation>
    <scope>NUCLEOTIDE SEQUENCE [LARGE SCALE GENOMIC DNA]</scope>
</reference>
<proteinExistence type="predicted"/>
<keyword evidence="2" id="KW-1185">Reference proteome</keyword>